<keyword evidence="4" id="KW-1185">Reference proteome</keyword>
<accession>A0ABY4DR53</accession>
<reference evidence="3 4" key="1">
    <citation type="journal article" date="2022" name="Res Sq">
        <title>Evolution of multicellular longitudinally dividing oral cavity symbionts (Neisseriaceae).</title>
        <authorList>
            <person name="Nyongesa S."/>
            <person name="Weber P."/>
            <person name="Bernet E."/>
            <person name="Pullido F."/>
            <person name="Nieckarz M."/>
            <person name="Delaby M."/>
            <person name="Nieves C."/>
            <person name="Viehboeck T."/>
            <person name="Krause N."/>
            <person name="Rivera-Millot A."/>
            <person name="Nakamura A."/>
            <person name="Vischer N."/>
            <person name="VanNieuwenhze M."/>
            <person name="Brun Y."/>
            <person name="Cava F."/>
            <person name="Bulgheresi S."/>
            <person name="Veyrier F."/>
        </authorList>
    </citation>
    <scope>NUCLEOTIDE SEQUENCE [LARGE SCALE GENOMIC DNA]</scope>
    <source>
        <strain evidence="3 4">CCUG 63373m</strain>
    </source>
</reference>
<sequence length="126" mass="13509">MRTLLRTALITTILALPVGVQAADAAPAMQTASAAGTQSQRTKGVWIDVRSPEEFKEGHLNGAVNIPGDQIPARIRAVSPDKSAPVNLYCRSGRRAEAVLQTLKQMGYTNVTNHGGYQDLVNKGIR</sequence>
<evidence type="ECO:0000256" key="1">
    <source>
        <dbReference type="SAM" id="SignalP"/>
    </source>
</evidence>
<evidence type="ECO:0000313" key="4">
    <source>
        <dbReference type="Proteomes" id="UP000829817"/>
    </source>
</evidence>
<protein>
    <submittedName>
        <fullName evidence="3">Rhodanese-like domain-containing protein</fullName>
    </submittedName>
</protein>
<feature type="domain" description="Rhodanese" evidence="2">
    <location>
        <begin position="40"/>
        <end position="122"/>
    </location>
</feature>
<dbReference type="Gene3D" id="3.40.250.10">
    <property type="entry name" value="Rhodanese-like domain"/>
    <property type="match status" value="1"/>
</dbReference>
<dbReference type="InterPro" id="IPR001763">
    <property type="entry name" value="Rhodanese-like_dom"/>
</dbReference>
<feature type="chain" id="PRO_5045464587" evidence="1">
    <location>
        <begin position="23"/>
        <end position="126"/>
    </location>
</feature>
<dbReference type="SUPFAM" id="SSF52821">
    <property type="entry name" value="Rhodanese/Cell cycle control phosphatase"/>
    <property type="match status" value="1"/>
</dbReference>
<proteinExistence type="predicted"/>
<dbReference type="SMART" id="SM00450">
    <property type="entry name" value="RHOD"/>
    <property type="match status" value="1"/>
</dbReference>
<evidence type="ECO:0000313" key="3">
    <source>
        <dbReference type="EMBL" id="UOO81527.1"/>
    </source>
</evidence>
<dbReference type="InterPro" id="IPR050229">
    <property type="entry name" value="GlpE_sulfurtransferase"/>
</dbReference>
<evidence type="ECO:0000259" key="2">
    <source>
        <dbReference type="PROSITE" id="PS50206"/>
    </source>
</evidence>
<dbReference type="RefSeq" id="WP_244784739.1">
    <property type="nucleotide sequence ID" value="NZ_CP091508.1"/>
</dbReference>
<dbReference type="CDD" id="cd00158">
    <property type="entry name" value="RHOD"/>
    <property type="match status" value="1"/>
</dbReference>
<dbReference type="PANTHER" id="PTHR43031">
    <property type="entry name" value="FAD-DEPENDENT OXIDOREDUCTASE"/>
    <property type="match status" value="1"/>
</dbReference>
<dbReference type="Proteomes" id="UP000829817">
    <property type="component" value="Chromosome"/>
</dbReference>
<dbReference type="EMBL" id="CP091508">
    <property type="protein sequence ID" value="UOO81527.1"/>
    <property type="molecule type" value="Genomic_DNA"/>
</dbReference>
<name>A0ABY4DR53_9NEIS</name>
<organism evidence="3 4">
    <name type="scientific">Uruburuella testudinis</name>
    <dbReference type="NCBI Taxonomy" id="1282863"/>
    <lineage>
        <taxon>Bacteria</taxon>
        <taxon>Pseudomonadati</taxon>
        <taxon>Pseudomonadota</taxon>
        <taxon>Betaproteobacteria</taxon>
        <taxon>Neisseriales</taxon>
        <taxon>Neisseriaceae</taxon>
        <taxon>Uruburuella</taxon>
    </lineage>
</organism>
<dbReference type="PROSITE" id="PS50206">
    <property type="entry name" value="RHODANESE_3"/>
    <property type="match status" value="1"/>
</dbReference>
<dbReference type="PANTHER" id="PTHR43031:SF18">
    <property type="entry name" value="RHODANESE-RELATED SULFURTRANSFERASES"/>
    <property type="match status" value="1"/>
</dbReference>
<dbReference type="InterPro" id="IPR036873">
    <property type="entry name" value="Rhodanese-like_dom_sf"/>
</dbReference>
<feature type="signal peptide" evidence="1">
    <location>
        <begin position="1"/>
        <end position="22"/>
    </location>
</feature>
<gene>
    <name evidence="3" type="ORF">LVJ83_11405</name>
</gene>
<dbReference type="Pfam" id="PF00581">
    <property type="entry name" value="Rhodanese"/>
    <property type="match status" value="1"/>
</dbReference>
<keyword evidence="1" id="KW-0732">Signal</keyword>